<dbReference type="Gene3D" id="1.10.3210.10">
    <property type="entry name" value="Hypothetical protein af1432"/>
    <property type="match status" value="1"/>
</dbReference>
<dbReference type="AlphaFoldDB" id="A0A1U9LJM8"/>
<sequence length="259" mass="29218">MESGMISEIDYKNLVHFVKDMPLSPAKVNVIASVLHTGQTDRGGHDYMEHLQFVAEASCKIFRSRMPKPCVPPPLQQTVKDVRQIADKMDAFINRPAALSRHIFHGINETSSVHQYAVGMLHDSIEDVTIRGEGSGEVFRLFREDLLAMGLPTVVVDAVALLTKKDKPETDAAKVDRFDPLSLWRNYQKQISHLLSWDASAPTSESYVMALCTKIADNQHNKDLERLRHKDRGKPQNVARSAMYSISESFLTNQLFRVT</sequence>
<dbReference type="KEGG" id="aper:A0U91_16810"/>
<dbReference type="EMBL" id="CP014688">
    <property type="protein sequence ID" value="AQT06665.1"/>
    <property type="molecule type" value="Genomic_DNA"/>
</dbReference>
<organism evidence="1 2">
    <name type="scientific">Acetobacter persici</name>
    <dbReference type="NCBI Taxonomy" id="1076596"/>
    <lineage>
        <taxon>Bacteria</taxon>
        <taxon>Pseudomonadati</taxon>
        <taxon>Pseudomonadota</taxon>
        <taxon>Alphaproteobacteria</taxon>
        <taxon>Acetobacterales</taxon>
        <taxon>Acetobacteraceae</taxon>
        <taxon>Acetobacter</taxon>
    </lineage>
</organism>
<evidence type="ECO:0000313" key="2">
    <source>
        <dbReference type="Proteomes" id="UP000189055"/>
    </source>
</evidence>
<geneLocation type="plasmid" evidence="2">
    <name>pac1084_1</name>
</geneLocation>
<reference evidence="1 2" key="1">
    <citation type="submission" date="2016-03" db="EMBL/GenBank/DDBJ databases">
        <title>Acetic acid bacteria sequencing.</title>
        <authorList>
            <person name="Brandt J."/>
            <person name="Jakob F."/>
            <person name="Vogel R.F."/>
        </authorList>
    </citation>
    <scope>NUCLEOTIDE SEQUENCE [LARGE SCALE GENOMIC DNA]</scope>
    <source>
        <strain evidence="1 2">TMW2.1084</strain>
        <plasmid evidence="2">pac1084_1</plasmid>
    </source>
</reference>
<proteinExistence type="predicted"/>
<accession>A0A1U9LJM8</accession>
<protein>
    <submittedName>
        <fullName evidence="1">Uncharacterized protein</fullName>
    </submittedName>
</protein>
<dbReference type="Proteomes" id="UP000189055">
    <property type="component" value="Plasmid pAC1084_1"/>
</dbReference>
<keyword evidence="1" id="KW-0614">Plasmid</keyword>
<name>A0A1U9LJM8_9PROT</name>
<evidence type="ECO:0000313" key="1">
    <source>
        <dbReference type="EMBL" id="AQT06665.1"/>
    </source>
</evidence>
<gene>
    <name evidence="1" type="ORF">A0U91_16810</name>
</gene>